<protein>
    <submittedName>
        <fullName evidence="2">Uncharacterized protein</fullName>
    </submittedName>
</protein>
<dbReference type="OrthoDB" id="93800at2759"/>
<comment type="caution">
    <text evidence="2">The sequence shown here is derived from an EMBL/GenBank/DDBJ whole genome shotgun (WGS) entry which is preliminary data.</text>
</comment>
<feature type="transmembrane region" description="Helical" evidence="1">
    <location>
        <begin position="35"/>
        <end position="55"/>
    </location>
</feature>
<evidence type="ECO:0000313" key="3">
    <source>
        <dbReference type="Proteomes" id="UP000243579"/>
    </source>
</evidence>
<name>A0A1V9YZ96_ACHHY</name>
<accession>A0A1V9YZ96</accession>
<gene>
    <name evidence="2" type="ORF">ACHHYP_05004</name>
</gene>
<sequence length="508" mass="55736">MEEDDQGARLLGDAPVSDKAAEAQPRWYQRRRVQVLLVILVGIIATLCTLLHLVLRLRGTTMTFHDLHLPDLCSDKSLGALGVEIWNPSFCAPTIGPIEITLATKVNMTNKLMSVSIPAFSLAAGASRVSSHVLFSVLATPEVLQHILFQSPTPSLDVAGSIPIHIGCLLIPFTVHVDIHDLLAPPPRRHGMWEFPRQTRFDTDPFDIAKRIDEMVHAILHTLGLARGHIDEDDTGIYVFSDVTFEYKSTITWTVPDLSFALTLPAKNETLLSLGFYGFTLGAGSTHIAAFTYLRRTDTTPLELVLQSYLGGNNVSLAIVGGHPQSQCLAQQLFNHMTFPIDIPGTVDGQPAFLRHYEFNPTLKKLDSETHTCELRLDVALQIHNPLPIELDLVHLEFDILYHNVSTKDPPKTLAMATDATAVAWPAHAVNNVSFPILVTSFDMCEDLIVLYLTDLLSFSLHNGNLSIALGGGSAFDIPFTVDDIRVHPPTDAAFTDKADAPLELAEG</sequence>
<dbReference type="EMBL" id="JNBR01000559">
    <property type="protein sequence ID" value="OQR91066.1"/>
    <property type="molecule type" value="Genomic_DNA"/>
</dbReference>
<evidence type="ECO:0000256" key="1">
    <source>
        <dbReference type="SAM" id="Phobius"/>
    </source>
</evidence>
<keyword evidence="3" id="KW-1185">Reference proteome</keyword>
<proteinExistence type="predicted"/>
<organism evidence="2 3">
    <name type="scientific">Achlya hypogyna</name>
    <name type="common">Oomycete</name>
    <name type="synonym">Protoachlya hypogyna</name>
    <dbReference type="NCBI Taxonomy" id="1202772"/>
    <lineage>
        <taxon>Eukaryota</taxon>
        <taxon>Sar</taxon>
        <taxon>Stramenopiles</taxon>
        <taxon>Oomycota</taxon>
        <taxon>Saprolegniomycetes</taxon>
        <taxon>Saprolegniales</taxon>
        <taxon>Achlyaceae</taxon>
        <taxon>Achlya</taxon>
    </lineage>
</organism>
<dbReference type="AlphaFoldDB" id="A0A1V9YZ96"/>
<evidence type="ECO:0000313" key="2">
    <source>
        <dbReference type="EMBL" id="OQR91066.1"/>
    </source>
</evidence>
<keyword evidence="1" id="KW-0812">Transmembrane</keyword>
<keyword evidence="1" id="KW-1133">Transmembrane helix</keyword>
<reference evidence="2 3" key="1">
    <citation type="journal article" date="2014" name="Genome Biol. Evol.">
        <title>The secreted proteins of Achlya hypogyna and Thraustotheca clavata identify the ancestral oomycete secretome and reveal gene acquisitions by horizontal gene transfer.</title>
        <authorList>
            <person name="Misner I."/>
            <person name="Blouin N."/>
            <person name="Leonard G."/>
            <person name="Richards T.A."/>
            <person name="Lane C.E."/>
        </authorList>
    </citation>
    <scope>NUCLEOTIDE SEQUENCE [LARGE SCALE GENOMIC DNA]</scope>
    <source>
        <strain evidence="2 3">ATCC 48635</strain>
    </source>
</reference>
<dbReference type="Proteomes" id="UP000243579">
    <property type="component" value="Unassembled WGS sequence"/>
</dbReference>
<keyword evidence="1" id="KW-0472">Membrane</keyword>